<evidence type="ECO:0000256" key="1">
    <source>
        <dbReference type="ARBA" id="ARBA00023125"/>
    </source>
</evidence>
<protein>
    <submittedName>
        <fullName evidence="3">Unannotated protein</fullName>
    </submittedName>
</protein>
<dbReference type="InterPro" id="IPR009057">
    <property type="entry name" value="Homeodomain-like_sf"/>
</dbReference>
<keyword evidence="1" id="KW-0238">DNA-binding</keyword>
<dbReference type="GO" id="GO:0000976">
    <property type="term" value="F:transcription cis-regulatory region binding"/>
    <property type="evidence" value="ECO:0007669"/>
    <property type="project" value="TreeGrafter"/>
</dbReference>
<dbReference type="InterPro" id="IPR001647">
    <property type="entry name" value="HTH_TetR"/>
</dbReference>
<evidence type="ECO:0000313" key="3">
    <source>
        <dbReference type="EMBL" id="CAB4887119.1"/>
    </source>
</evidence>
<dbReference type="PANTHER" id="PTHR30055">
    <property type="entry name" value="HTH-TYPE TRANSCRIPTIONAL REGULATOR RUTR"/>
    <property type="match status" value="1"/>
</dbReference>
<dbReference type="PROSITE" id="PS50977">
    <property type="entry name" value="HTH_TETR_2"/>
    <property type="match status" value="1"/>
</dbReference>
<dbReference type="Pfam" id="PF00440">
    <property type="entry name" value="TetR_N"/>
    <property type="match status" value="1"/>
</dbReference>
<sequence>MSTTTGLPNKRRELGEKSRGEILDAALLVMSANGYEGATVAKIAAASGLPASSIYWHFGSKAGILAAVMERGASEFFAEYDRDFAQNSDVTDPRATLEAAIVASQRAVENHPEFLRLMILLGLSGQHDEKVVAVVRETSQRGRDSLHALIVSAFRGYGLASSHRIADALVDMAQANFDGAFLASQIRPGVPPALLAAQLAETIYRLGIALAENNE</sequence>
<reference evidence="3" key="1">
    <citation type="submission" date="2020-05" db="EMBL/GenBank/DDBJ databases">
        <authorList>
            <person name="Chiriac C."/>
            <person name="Salcher M."/>
            <person name="Ghai R."/>
            <person name="Kavagutti S V."/>
        </authorList>
    </citation>
    <scope>NUCLEOTIDE SEQUENCE</scope>
</reference>
<accession>A0A6J7F4L0</accession>
<dbReference type="InterPro" id="IPR050109">
    <property type="entry name" value="HTH-type_TetR-like_transc_reg"/>
</dbReference>
<feature type="domain" description="HTH tetR-type" evidence="2">
    <location>
        <begin position="16"/>
        <end position="76"/>
    </location>
</feature>
<dbReference type="Gene3D" id="1.10.357.10">
    <property type="entry name" value="Tetracycline Repressor, domain 2"/>
    <property type="match status" value="1"/>
</dbReference>
<dbReference type="SUPFAM" id="SSF46689">
    <property type="entry name" value="Homeodomain-like"/>
    <property type="match status" value="1"/>
</dbReference>
<dbReference type="PANTHER" id="PTHR30055:SF209">
    <property type="entry name" value="POSSIBLE TRANSCRIPTIONAL REGULATORY PROTEIN (PROBABLY TETR-FAMILY)"/>
    <property type="match status" value="1"/>
</dbReference>
<gene>
    <name evidence="3" type="ORF">UFOPK3516_00001</name>
</gene>
<organism evidence="3">
    <name type="scientific">freshwater metagenome</name>
    <dbReference type="NCBI Taxonomy" id="449393"/>
    <lineage>
        <taxon>unclassified sequences</taxon>
        <taxon>metagenomes</taxon>
        <taxon>ecological metagenomes</taxon>
    </lineage>
</organism>
<dbReference type="InterPro" id="IPR036271">
    <property type="entry name" value="Tet_transcr_reg_TetR-rel_C_sf"/>
</dbReference>
<dbReference type="EMBL" id="CAFBMB010000001">
    <property type="protein sequence ID" value="CAB4887119.1"/>
    <property type="molecule type" value="Genomic_DNA"/>
</dbReference>
<proteinExistence type="predicted"/>
<dbReference type="AlphaFoldDB" id="A0A6J7F4L0"/>
<dbReference type="GO" id="GO:0003700">
    <property type="term" value="F:DNA-binding transcription factor activity"/>
    <property type="evidence" value="ECO:0007669"/>
    <property type="project" value="TreeGrafter"/>
</dbReference>
<dbReference type="SUPFAM" id="SSF48498">
    <property type="entry name" value="Tetracyclin repressor-like, C-terminal domain"/>
    <property type="match status" value="1"/>
</dbReference>
<evidence type="ECO:0000259" key="2">
    <source>
        <dbReference type="PROSITE" id="PS50977"/>
    </source>
</evidence>
<dbReference type="PRINTS" id="PR00455">
    <property type="entry name" value="HTHTETR"/>
</dbReference>
<name>A0A6J7F4L0_9ZZZZ</name>